<reference evidence="2" key="1">
    <citation type="journal article" date="2016" name="Ticks Tick Borne Dis.">
        <title>De novo assembly and annotation of the salivary gland transcriptome of Rhipicephalus appendiculatus male and female ticks during blood feeding.</title>
        <authorList>
            <person name="de Castro M.H."/>
            <person name="de Klerk D."/>
            <person name="Pienaar R."/>
            <person name="Latif A.A."/>
            <person name="Rees D.J."/>
            <person name="Mans B.J."/>
        </authorList>
    </citation>
    <scope>NUCLEOTIDE SEQUENCE</scope>
    <source>
        <tissue evidence="2">Salivary glands</tissue>
    </source>
</reference>
<evidence type="ECO:0000256" key="1">
    <source>
        <dbReference type="SAM" id="SignalP"/>
    </source>
</evidence>
<dbReference type="Gene3D" id="2.10.80.10">
    <property type="entry name" value="Lipase, subunit A"/>
    <property type="match status" value="1"/>
</dbReference>
<accession>A0A131Z350</accession>
<sequence>MELVPRNLAFPFLLFIIVNLPSAIDSGFDGEILPYLYSGYQQLGLGDRCASTSQCANRYCCVGTGFSHPTCQPFATIGRRCSRRRFGNIYRRFCPCVDSAYCNQRRICERMSN</sequence>
<organism evidence="2">
    <name type="scientific">Rhipicephalus appendiculatus</name>
    <name type="common">Brown ear tick</name>
    <dbReference type="NCBI Taxonomy" id="34631"/>
    <lineage>
        <taxon>Eukaryota</taxon>
        <taxon>Metazoa</taxon>
        <taxon>Ecdysozoa</taxon>
        <taxon>Arthropoda</taxon>
        <taxon>Chelicerata</taxon>
        <taxon>Arachnida</taxon>
        <taxon>Acari</taxon>
        <taxon>Parasitiformes</taxon>
        <taxon>Ixodida</taxon>
        <taxon>Ixodoidea</taxon>
        <taxon>Ixodidae</taxon>
        <taxon>Rhipicephalinae</taxon>
        <taxon>Rhipicephalus</taxon>
        <taxon>Rhipicephalus</taxon>
    </lineage>
</organism>
<proteinExistence type="predicted"/>
<feature type="signal peptide" evidence="1">
    <location>
        <begin position="1"/>
        <end position="23"/>
    </location>
</feature>
<dbReference type="AlphaFoldDB" id="A0A131Z350"/>
<evidence type="ECO:0000313" key="2">
    <source>
        <dbReference type="EMBL" id="JAP85834.1"/>
    </source>
</evidence>
<feature type="chain" id="PRO_5007286524" evidence="1">
    <location>
        <begin position="24"/>
        <end position="113"/>
    </location>
</feature>
<keyword evidence="1" id="KW-0732">Signal</keyword>
<protein>
    <submittedName>
        <fullName evidence="2">Ixodegrin B</fullName>
    </submittedName>
</protein>
<dbReference type="EMBL" id="GEDV01002723">
    <property type="protein sequence ID" value="JAP85834.1"/>
    <property type="molecule type" value="Transcribed_RNA"/>
</dbReference>
<name>A0A131Z350_RHIAP</name>